<name>A0A0C9XII6_9AGAR</name>
<dbReference type="EMBL" id="KN838566">
    <property type="protein sequence ID" value="KIK04841.1"/>
    <property type="molecule type" value="Genomic_DNA"/>
</dbReference>
<reference evidence="1 2" key="1">
    <citation type="submission" date="2014-04" db="EMBL/GenBank/DDBJ databases">
        <authorList>
            <consortium name="DOE Joint Genome Institute"/>
            <person name="Kuo A."/>
            <person name="Kohler A."/>
            <person name="Nagy L.G."/>
            <person name="Floudas D."/>
            <person name="Copeland A."/>
            <person name="Barry K.W."/>
            <person name="Cichocki N."/>
            <person name="Veneault-Fourrey C."/>
            <person name="LaButti K."/>
            <person name="Lindquist E.A."/>
            <person name="Lipzen A."/>
            <person name="Lundell T."/>
            <person name="Morin E."/>
            <person name="Murat C."/>
            <person name="Sun H."/>
            <person name="Tunlid A."/>
            <person name="Henrissat B."/>
            <person name="Grigoriev I.V."/>
            <person name="Hibbett D.S."/>
            <person name="Martin F."/>
            <person name="Nordberg H.P."/>
            <person name="Cantor M.N."/>
            <person name="Hua S.X."/>
        </authorList>
    </citation>
    <scope>NUCLEOTIDE SEQUENCE [LARGE SCALE GENOMIC DNA]</scope>
    <source>
        <strain evidence="1 2">LaAM-08-1</strain>
    </source>
</reference>
<gene>
    <name evidence="1" type="ORF">K443DRAFT_675620</name>
</gene>
<dbReference type="HOGENOM" id="CLU_1619302_0_0_1"/>
<evidence type="ECO:0000313" key="1">
    <source>
        <dbReference type="EMBL" id="KIK04841.1"/>
    </source>
</evidence>
<reference evidence="2" key="2">
    <citation type="submission" date="2015-01" db="EMBL/GenBank/DDBJ databases">
        <title>Evolutionary Origins and Diversification of the Mycorrhizal Mutualists.</title>
        <authorList>
            <consortium name="DOE Joint Genome Institute"/>
            <consortium name="Mycorrhizal Genomics Consortium"/>
            <person name="Kohler A."/>
            <person name="Kuo A."/>
            <person name="Nagy L.G."/>
            <person name="Floudas D."/>
            <person name="Copeland A."/>
            <person name="Barry K.W."/>
            <person name="Cichocki N."/>
            <person name="Veneault-Fourrey C."/>
            <person name="LaButti K."/>
            <person name="Lindquist E.A."/>
            <person name="Lipzen A."/>
            <person name="Lundell T."/>
            <person name="Morin E."/>
            <person name="Murat C."/>
            <person name="Riley R."/>
            <person name="Ohm R."/>
            <person name="Sun H."/>
            <person name="Tunlid A."/>
            <person name="Henrissat B."/>
            <person name="Grigoriev I.V."/>
            <person name="Hibbett D.S."/>
            <person name="Martin F."/>
        </authorList>
    </citation>
    <scope>NUCLEOTIDE SEQUENCE [LARGE SCALE GENOMIC DNA]</scope>
    <source>
        <strain evidence="2">LaAM-08-1</strain>
    </source>
</reference>
<accession>A0A0C9XII6</accession>
<dbReference type="AlphaFoldDB" id="A0A0C9XII6"/>
<organism evidence="1 2">
    <name type="scientific">Laccaria amethystina LaAM-08-1</name>
    <dbReference type="NCBI Taxonomy" id="1095629"/>
    <lineage>
        <taxon>Eukaryota</taxon>
        <taxon>Fungi</taxon>
        <taxon>Dikarya</taxon>
        <taxon>Basidiomycota</taxon>
        <taxon>Agaricomycotina</taxon>
        <taxon>Agaricomycetes</taxon>
        <taxon>Agaricomycetidae</taxon>
        <taxon>Agaricales</taxon>
        <taxon>Agaricineae</taxon>
        <taxon>Hydnangiaceae</taxon>
        <taxon>Laccaria</taxon>
    </lineage>
</organism>
<protein>
    <submittedName>
        <fullName evidence="1">Uncharacterized protein</fullName>
    </submittedName>
</protein>
<proteinExistence type="predicted"/>
<keyword evidence="2" id="KW-1185">Reference proteome</keyword>
<evidence type="ECO:0000313" key="2">
    <source>
        <dbReference type="Proteomes" id="UP000054477"/>
    </source>
</evidence>
<sequence>MHLTFKVVRPRNAHVCKLSHTGLHETRSTLPMLRPFNRKTWPGWSFVRHLGWKRTCRAFSDLGMLNVVYTTRSTLQIPLIQGGSNHRTEVWDLMVRISLRTLRGGFHSFRTVPTLSICKASWKDRRILLLTSERSISTRTMPAGCLLTKYELLYCPWLGGLYLF</sequence>
<dbReference type="Proteomes" id="UP000054477">
    <property type="component" value="Unassembled WGS sequence"/>
</dbReference>